<dbReference type="InterPro" id="IPR054953">
    <property type="entry name" value="MethMoxGammaMmoZ"/>
</dbReference>
<keyword evidence="1" id="KW-0560">Oxidoreductase</keyword>
<dbReference type="Pfam" id="PF02964">
    <property type="entry name" value="MeMO_Hyd_G"/>
    <property type="match status" value="1"/>
</dbReference>
<evidence type="ECO:0000313" key="2">
    <source>
        <dbReference type="Proteomes" id="UP000305881"/>
    </source>
</evidence>
<dbReference type="GO" id="GO:0015049">
    <property type="term" value="F:methane monooxygenase [NAD(P)H] activity"/>
    <property type="evidence" value="ECO:0007669"/>
    <property type="project" value="InterPro"/>
</dbReference>
<dbReference type="AlphaFoldDB" id="A0A4P9UKU7"/>
<dbReference type="Proteomes" id="UP000305881">
    <property type="component" value="Chromosome"/>
</dbReference>
<reference evidence="2" key="1">
    <citation type="journal article" date="2019" name="J. Bacteriol.">
        <title>A Mutagenic Screen Identifies a TonB-Dependent Receptor Required for the Lanthanide Metal Switch in the Type I Methanotroph 'Methylotuvimicrobium buryatense' 5GB1C.</title>
        <authorList>
            <person name="Groom J.D."/>
            <person name="Ford S.M."/>
            <person name="Pesesky M.W."/>
            <person name="Lidstrom M.E."/>
        </authorList>
    </citation>
    <scope>NUCLEOTIDE SEQUENCE [LARGE SCALE GENOMIC DNA]</scope>
    <source>
        <strain evidence="2">5GB1C</strain>
    </source>
</reference>
<dbReference type="Gene3D" id="1.20.1280.30">
    <property type="entry name" value="Methane monooxygenase, gamma chain, domain 2"/>
    <property type="match status" value="1"/>
</dbReference>
<dbReference type="EMBL" id="CP035467">
    <property type="protein sequence ID" value="QCW81834.1"/>
    <property type="molecule type" value="Genomic_DNA"/>
</dbReference>
<dbReference type="InterPro" id="IPR015953">
    <property type="entry name" value="Me_mOase_g_dom2"/>
</dbReference>
<gene>
    <name evidence="1" type="ORF">EQU24_05900</name>
</gene>
<dbReference type="OrthoDB" id="4620104at2"/>
<proteinExistence type="predicted"/>
<name>A0A4P9UKU7_METBY</name>
<accession>A0A4P9UKU7</accession>
<dbReference type="STRING" id="675511.GCA_000341735_01832"/>
<organism evidence="1 2">
    <name type="scientific">Methylotuvimicrobium buryatense</name>
    <name type="common">Methylomicrobium buryatense</name>
    <dbReference type="NCBI Taxonomy" id="95641"/>
    <lineage>
        <taxon>Bacteria</taxon>
        <taxon>Pseudomonadati</taxon>
        <taxon>Pseudomonadota</taxon>
        <taxon>Gammaproteobacteria</taxon>
        <taxon>Methylococcales</taxon>
        <taxon>Methylococcaceae</taxon>
        <taxon>Methylotuvimicrobium</taxon>
    </lineage>
</organism>
<dbReference type="InterPro" id="IPR036123">
    <property type="entry name" value="Me_mOase_sf_g"/>
</dbReference>
<dbReference type="GO" id="GO:0015947">
    <property type="term" value="P:methane metabolic process"/>
    <property type="evidence" value="ECO:0007669"/>
    <property type="project" value="InterPro"/>
</dbReference>
<keyword evidence="1" id="KW-0503">Monooxygenase</keyword>
<dbReference type="RefSeq" id="WP_017840376.1">
    <property type="nucleotide sequence ID" value="NZ_CP035467.1"/>
</dbReference>
<keyword evidence="2" id="KW-1185">Reference proteome</keyword>
<dbReference type="NCBIfam" id="NF045805">
    <property type="entry name" value="MethMoxGammaMmoZ"/>
    <property type="match status" value="1"/>
</dbReference>
<sequence length="167" mass="19598">MANYKIHDNPVRDEWVKKIGALSSLAKGVQFLKDFREQYTTPLRKSFDLELDWGWIELKIEQKLALLKHKEMNDAQILNKNADGTDAQQVANQVLASMDRCNDKWEAEKIHIQFRQQWKPPLMPVNVFQDTDRLLGNKLMELRNANYYDMPLEELRKARGVNVVTLQ</sequence>
<dbReference type="Gene3D" id="1.20.1280.10">
    <property type="entry name" value="Methane monooxygenase, gamma chain, domain 1"/>
    <property type="match status" value="1"/>
</dbReference>
<dbReference type="KEGG" id="mbur:EQU24_05900"/>
<evidence type="ECO:0000313" key="1">
    <source>
        <dbReference type="EMBL" id="QCW81834.1"/>
    </source>
</evidence>
<dbReference type="SUPFAM" id="SSF47152">
    <property type="entry name" value="Methane monooxygenase hydrolase, gamma subunit"/>
    <property type="match status" value="1"/>
</dbReference>
<dbReference type="PIRSF" id="PIRSF018503">
    <property type="entry name" value="Me_mOase_g"/>
    <property type="match status" value="1"/>
</dbReference>
<dbReference type="InterPro" id="IPR004222">
    <property type="entry name" value="Me_mOase_g"/>
</dbReference>
<dbReference type="InterPro" id="IPR015952">
    <property type="entry name" value="Me_mOase_g_dom1"/>
</dbReference>
<protein>
    <submittedName>
        <fullName evidence="1">Methane monooxygenase</fullName>
    </submittedName>
</protein>